<evidence type="ECO:0000313" key="1">
    <source>
        <dbReference type="EMBL" id="GEB19823.1"/>
    </source>
</evidence>
<comment type="caution">
    <text evidence="1">The sequence shown here is derived from an EMBL/GenBank/DDBJ whole genome shotgun (WGS) entry which is preliminary data.</text>
</comment>
<evidence type="ECO:0008006" key="3">
    <source>
        <dbReference type="Google" id="ProtNLM"/>
    </source>
</evidence>
<dbReference type="EMBL" id="BJMD01000015">
    <property type="protein sequence ID" value="GEB19823.1"/>
    <property type="molecule type" value="Genomic_DNA"/>
</dbReference>
<keyword evidence="2" id="KW-1185">Reference proteome</keyword>
<sequence>MLAGILCKVKAPIIKSAEKAAGRYDQLREQKVIRSERTWKWWKRDSASYSPVHHPGGIDGHESSLHEIFHLDQYDDDSTPIATFPDTAHDPTEQEQHDMSTLDEAIKQLLAIEGSTGAAVVDYSSGMALAQGGNPGFDLGVAAAGNSNVVSAKLRTMADLSLDSDIEDILITLGTQYHLINVLNSSGSKGLFVYLVLDRTYANLALARHKLKNLAKGITI</sequence>
<name>A0A4Y3NF06_PAEAU</name>
<gene>
    <name evidence="1" type="ORF">AAU01_25780</name>
</gene>
<reference evidence="1 2" key="1">
    <citation type="submission" date="2019-06" db="EMBL/GenBank/DDBJ databases">
        <title>Whole genome shotgun sequence of Paenarthrobacter aurescens NBRC 12136.</title>
        <authorList>
            <person name="Hosoyama A."/>
            <person name="Uohara A."/>
            <person name="Ohji S."/>
            <person name="Ichikawa N."/>
        </authorList>
    </citation>
    <scope>NUCLEOTIDE SEQUENCE [LARGE SCALE GENOMIC DNA]</scope>
    <source>
        <strain evidence="1 2">NBRC 12136</strain>
    </source>
</reference>
<dbReference type="Proteomes" id="UP000317715">
    <property type="component" value="Unassembled WGS sequence"/>
</dbReference>
<evidence type="ECO:0000313" key="2">
    <source>
        <dbReference type="Proteomes" id="UP000317715"/>
    </source>
</evidence>
<protein>
    <recommendedName>
        <fullName evidence="3">Roadblock/LAMTOR2 domain-containing protein</fullName>
    </recommendedName>
</protein>
<proteinExistence type="predicted"/>
<dbReference type="AlphaFoldDB" id="A0A4Y3NF06"/>
<accession>A0A4Y3NF06</accession>
<organism evidence="1 2">
    <name type="scientific">Paenarthrobacter aurescens</name>
    <name type="common">Arthrobacter aurescens</name>
    <dbReference type="NCBI Taxonomy" id="43663"/>
    <lineage>
        <taxon>Bacteria</taxon>
        <taxon>Bacillati</taxon>
        <taxon>Actinomycetota</taxon>
        <taxon>Actinomycetes</taxon>
        <taxon>Micrococcales</taxon>
        <taxon>Micrococcaceae</taxon>
        <taxon>Paenarthrobacter</taxon>
    </lineage>
</organism>